<protein>
    <recommendedName>
        <fullName evidence="5">Core-binding (CB) domain-containing protein</fullName>
    </recommendedName>
</protein>
<dbReference type="Pfam" id="PF22022">
    <property type="entry name" value="Phage_int_M"/>
    <property type="match status" value="1"/>
</dbReference>
<proteinExistence type="inferred from homology"/>
<keyword evidence="2" id="KW-0229">DNA integration</keyword>
<name>A0A017HPB5_9RHOB</name>
<dbReference type="InterPro" id="IPR011010">
    <property type="entry name" value="DNA_brk_join_enz"/>
</dbReference>
<dbReference type="GO" id="GO:0003677">
    <property type="term" value="F:DNA binding"/>
    <property type="evidence" value="ECO:0007669"/>
    <property type="project" value="UniProtKB-UniRule"/>
</dbReference>
<evidence type="ECO:0000256" key="2">
    <source>
        <dbReference type="ARBA" id="ARBA00022908"/>
    </source>
</evidence>
<dbReference type="SUPFAM" id="SSF56349">
    <property type="entry name" value="DNA breaking-rejoining enzymes"/>
    <property type="match status" value="1"/>
</dbReference>
<dbReference type="InterPro" id="IPR038488">
    <property type="entry name" value="Integrase_DNA-bd_sf"/>
</dbReference>
<evidence type="ECO:0000313" key="6">
    <source>
        <dbReference type="EMBL" id="EYD75589.1"/>
    </source>
</evidence>
<keyword evidence="3 4" id="KW-0238">DNA-binding</keyword>
<dbReference type="PANTHER" id="PTHR30629:SF2">
    <property type="entry name" value="PROPHAGE INTEGRASE INTS-RELATED"/>
    <property type="match status" value="1"/>
</dbReference>
<dbReference type="InterPro" id="IPR044068">
    <property type="entry name" value="CB"/>
</dbReference>
<dbReference type="PROSITE" id="PS51900">
    <property type="entry name" value="CB"/>
    <property type="match status" value="1"/>
</dbReference>
<accession>A0A017HPB5</accession>
<dbReference type="Proteomes" id="UP000019666">
    <property type="component" value="Unassembled WGS sequence"/>
</dbReference>
<dbReference type="AlphaFoldDB" id="A0A017HPB5"/>
<sequence length="249" mass="27821">MARSLTVKAVENLKPDPTKRLEIPDAALSGLYLVVQPSGVKSWALRYRFAGKPAKLTLGRWPVMGLAEARSAAAEAIQHVEHGTDPSVAKKVTKAKRLEVQLSERDKVRTLVEQFDKRHLSSLRSGKQVRQHLDRFVVSAWGERDIASITRRDVIDLLDGVVDSGRATTANRVRAYLSGFFNWAVAREILEVAPTTGVRAPAKEVVRDRVLSDDEVRWFWAACERVGPPWGRWGRCSSSPASGCGRWRR</sequence>
<dbReference type="HOGENOM" id="CLU_027562_45_0_5"/>
<evidence type="ECO:0000256" key="3">
    <source>
        <dbReference type="ARBA" id="ARBA00023125"/>
    </source>
</evidence>
<feature type="domain" description="Core-binding (CB)" evidence="5">
    <location>
        <begin position="106"/>
        <end position="185"/>
    </location>
</feature>
<evidence type="ECO:0000259" key="5">
    <source>
        <dbReference type="PROSITE" id="PS51900"/>
    </source>
</evidence>
<evidence type="ECO:0000313" key="7">
    <source>
        <dbReference type="Proteomes" id="UP000019666"/>
    </source>
</evidence>
<dbReference type="InterPro" id="IPR010998">
    <property type="entry name" value="Integrase_recombinase_N"/>
</dbReference>
<dbReference type="RefSeq" id="WP_245639402.1">
    <property type="nucleotide sequence ID" value="NZ_KK088640.1"/>
</dbReference>
<reference evidence="6 7" key="1">
    <citation type="submission" date="2013-02" db="EMBL/GenBank/DDBJ databases">
        <authorList>
            <person name="Fiebig A."/>
            <person name="Goeker M."/>
            <person name="Klenk H.-P.P."/>
        </authorList>
    </citation>
    <scope>NUCLEOTIDE SEQUENCE [LARGE SCALE GENOMIC DNA]</scope>
    <source>
        <strain evidence="6 7">DSM 19309</strain>
    </source>
</reference>
<comment type="similarity">
    <text evidence="1">Belongs to the 'phage' integrase family.</text>
</comment>
<evidence type="ECO:0000256" key="1">
    <source>
        <dbReference type="ARBA" id="ARBA00008857"/>
    </source>
</evidence>
<dbReference type="STRING" id="442562.Rumeso_02841"/>
<organism evidence="6 7">
    <name type="scientific">Rubellimicrobium mesophilum DSM 19309</name>
    <dbReference type="NCBI Taxonomy" id="442562"/>
    <lineage>
        <taxon>Bacteria</taxon>
        <taxon>Pseudomonadati</taxon>
        <taxon>Pseudomonadota</taxon>
        <taxon>Alphaproteobacteria</taxon>
        <taxon>Rhodobacterales</taxon>
        <taxon>Roseobacteraceae</taxon>
        <taxon>Rubellimicrobium</taxon>
    </lineage>
</organism>
<dbReference type="Gene3D" id="3.30.160.390">
    <property type="entry name" value="Integrase, DNA-binding domain"/>
    <property type="match status" value="1"/>
</dbReference>
<keyword evidence="7" id="KW-1185">Reference proteome</keyword>
<comment type="caution">
    <text evidence="6">The sequence shown here is derived from an EMBL/GenBank/DDBJ whole genome shotgun (WGS) entry which is preliminary data.</text>
</comment>
<dbReference type="PANTHER" id="PTHR30629">
    <property type="entry name" value="PROPHAGE INTEGRASE"/>
    <property type="match status" value="1"/>
</dbReference>
<gene>
    <name evidence="6" type="ORF">Rumeso_02841</name>
</gene>
<dbReference type="GO" id="GO:0015074">
    <property type="term" value="P:DNA integration"/>
    <property type="evidence" value="ECO:0007669"/>
    <property type="project" value="UniProtKB-KW"/>
</dbReference>
<dbReference type="InterPro" id="IPR050808">
    <property type="entry name" value="Phage_Integrase"/>
</dbReference>
<dbReference type="Gene3D" id="1.10.150.130">
    <property type="match status" value="1"/>
</dbReference>
<dbReference type="Pfam" id="PF13356">
    <property type="entry name" value="Arm-DNA-bind_3"/>
    <property type="match status" value="1"/>
</dbReference>
<dbReference type="EMBL" id="AOSK01000072">
    <property type="protein sequence ID" value="EYD75589.1"/>
    <property type="molecule type" value="Genomic_DNA"/>
</dbReference>
<dbReference type="InterPro" id="IPR025166">
    <property type="entry name" value="Integrase_DNA_bind_dom"/>
</dbReference>
<dbReference type="InterPro" id="IPR053876">
    <property type="entry name" value="Phage_int_M"/>
</dbReference>
<evidence type="ECO:0000256" key="4">
    <source>
        <dbReference type="PROSITE-ProRule" id="PRU01248"/>
    </source>
</evidence>